<dbReference type="Gene3D" id="1.10.10.10">
    <property type="entry name" value="Winged helix-like DNA-binding domain superfamily/Winged helix DNA-binding domain"/>
    <property type="match status" value="1"/>
</dbReference>
<dbReference type="InterPro" id="IPR036390">
    <property type="entry name" value="WH_DNA-bd_sf"/>
</dbReference>
<dbReference type="PANTHER" id="PTHR30136:SF35">
    <property type="entry name" value="HTH-TYPE TRANSCRIPTIONAL REGULATOR RV1719"/>
    <property type="match status" value="1"/>
</dbReference>
<dbReference type="InterPro" id="IPR029016">
    <property type="entry name" value="GAF-like_dom_sf"/>
</dbReference>
<evidence type="ECO:0000259" key="3">
    <source>
        <dbReference type="PROSITE" id="PS51077"/>
    </source>
</evidence>
<feature type="domain" description="HTH iclR-type" evidence="3">
    <location>
        <begin position="8"/>
        <end position="68"/>
    </location>
</feature>
<sequence>MGLGASRTPAVHRGARILDAISSGAANTPSALMRLLGLPKSSIADLLDTLEDVGFIDRAADGGLITGTRWAALSDPDALVHNLFRACATPDLDGHTISLVQLLGNQTVFVDVHLGRLPLPLTPRPGQRADATACAGAPAILSTMAVDEAADVISAAAEHLGLTDDDVQRCLELRHARRRKVYETVSPQTGHQLACSVAGTRYALTLHVPDRWPEPATRKAARALHAAANDY</sequence>
<organism evidence="4 5">
    <name type="scientific">Mycolicibacterium hodleri</name>
    <dbReference type="NCBI Taxonomy" id="49897"/>
    <lineage>
        <taxon>Bacteria</taxon>
        <taxon>Bacillati</taxon>
        <taxon>Actinomycetota</taxon>
        <taxon>Actinomycetes</taxon>
        <taxon>Mycobacteriales</taxon>
        <taxon>Mycobacteriaceae</taxon>
        <taxon>Mycolicibacterium</taxon>
    </lineage>
</organism>
<keyword evidence="2" id="KW-0804">Transcription</keyword>
<dbReference type="Proteomes" id="UP000320095">
    <property type="component" value="Unassembled WGS sequence"/>
</dbReference>
<dbReference type="OrthoDB" id="4725845at2"/>
<dbReference type="GO" id="GO:0003700">
    <property type="term" value="F:DNA-binding transcription factor activity"/>
    <property type="evidence" value="ECO:0007669"/>
    <property type="project" value="TreeGrafter"/>
</dbReference>
<dbReference type="PROSITE" id="PS51077">
    <property type="entry name" value="HTH_ICLR"/>
    <property type="match status" value="1"/>
</dbReference>
<dbReference type="InterPro" id="IPR005471">
    <property type="entry name" value="Tscrpt_reg_IclR_N"/>
</dbReference>
<dbReference type="AlphaFoldDB" id="A0A502E7C6"/>
<dbReference type="SUPFAM" id="SSF46785">
    <property type="entry name" value="Winged helix' DNA-binding domain"/>
    <property type="match status" value="1"/>
</dbReference>
<name>A0A502E7C6_9MYCO</name>
<dbReference type="InterPro" id="IPR050707">
    <property type="entry name" value="HTH_MetabolicPath_Reg"/>
</dbReference>
<dbReference type="RefSeq" id="WP_140693882.1">
    <property type="nucleotide sequence ID" value="NZ_RCZG01000007.1"/>
</dbReference>
<reference evidence="4 5" key="1">
    <citation type="journal article" date="2019" name="Environ. Microbiol.">
        <title>Species interactions and distinct microbial communities in high Arctic permafrost affected cryosols are associated with the CH4 and CO2 gas fluxes.</title>
        <authorList>
            <person name="Altshuler I."/>
            <person name="Hamel J."/>
            <person name="Turney S."/>
            <person name="Magnuson E."/>
            <person name="Levesque R."/>
            <person name="Greer C."/>
            <person name="Whyte L.G."/>
        </authorList>
    </citation>
    <scope>NUCLEOTIDE SEQUENCE [LARGE SCALE GENOMIC DNA]</scope>
    <source>
        <strain evidence="4 5">S5.20</strain>
    </source>
</reference>
<protein>
    <recommendedName>
        <fullName evidence="3">HTH iclR-type domain-containing protein</fullName>
    </recommendedName>
</protein>
<evidence type="ECO:0000256" key="1">
    <source>
        <dbReference type="ARBA" id="ARBA00023015"/>
    </source>
</evidence>
<evidence type="ECO:0000313" key="4">
    <source>
        <dbReference type="EMBL" id="TPG32762.1"/>
    </source>
</evidence>
<dbReference type="Gene3D" id="3.30.450.40">
    <property type="match status" value="1"/>
</dbReference>
<dbReference type="GO" id="GO:0003677">
    <property type="term" value="F:DNA binding"/>
    <property type="evidence" value="ECO:0007669"/>
    <property type="project" value="InterPro"/>
</dbReference>
<dbReference type="PANTHER" id="PTHR30136">
    <property type="entry name" value="HELIX-TURN-HELIX TRANSCRIPTIONAL REGULATOR, ICLR FAMILY"/>
    <property type="match status" value="1"/>
</dbReference>
<dbReference type="InterPro" id="IPR036388">
    <property type="entry name" value="WH-like_DNA-bd_sf"/>
</dbReference>
<gene>
    <name evidence="4" type="ORF">EAH80_18345</name>
</gene>
<comment type="caution">
    <text evidence="4">The sequence shown here is derived from an EMBL/GenBank/DDBJ whole genome shotgun (WGS) entry which is preliminary data.</text>
</comment>
<dbReference type="Pfam" id="PF09339">
    <property type="entry name" value="HTH_IclR"/>
    <property type="match status" value="1"/>
</dbReference>
<keyword evidence="5" id="KW-1185">Reference proteome</keyword>
<proteinExistence type="predicted"/>
<dbReference type="SUPFAM" id="SSF55781">
    <property type="entry name" value="GAF domain-like"/>
    <property type="match status" value="1"/>
</dbReference>
<dbReference type="EMBL" id="RCZG01000007">
    <property type="protein sequence ID" value="TPG32762.1"/>
    <property type="molecule type" value="Genomic_DNA"/>
</dbReference>
<accession>A0A502E7C6</accession>
<keyword evidence="1" id="KW-0805">Transcription regulation</keyword>
<evidence type="ECO:0000313" key="5">
    <source>
        <dbReference type="Proteomes" id="UP000320095"/>
    </source>
</evidence>
<evidence type="ECO:0000256" key="2">
    <source>
        <dbReference type="ARBA" id="ARBA00023163"/>
    </source>
</evidence>
<dbReference type="GO" id="GO:0045892">
    <property type="term" value="P:negative regulation of DNA-templated transcription"/>
    <property type="evidence" value="ECO:0007669"/>
    <property type="project" value="TreeGrafter"/>
</dbReference>